<feature type="region of interest" description="Disordered" evidence="1">
    <location>
        <begin position="1"/>
        <end position="108"/>
    </location>
</feature>
<keyword evidence="3" id="KW-1185">Reference proteome</keyword>
<comment type="caution">
    <text evidence="2">The sequence shown here is derived from an EMBL/GenBank/DDBJ whole genome shotgun (WGS) entry which is preliminary data.</text>
</comment>
<gene>
    <name evidence="2" type="ORF">E2562_030255</name>
</gene>
<feature type="region of interest" description="Disordered" evidence="1">
    <location>
        <begin position="128"/>
        <end position="163"/>
    </location>
</feature>
<dbReference type="AlphaFoldDB" id="A0A6G1D9A3"/>
<protein>
    <recommendedName>
        <fullName evidence="4">No apical meristem-associated C-terminal domain-containing protein</fullName>
    </recommendedName>
</protein>
<feature type="compositionally biased region" description="Gly residues" evidence="1">
    <location>
        <begin position="67"/>
        <end position="77"/>
    </location>
</feature>
<dbReference type="OrthoDB" id="720305at2759"/>
<dbReference type="Proteomes" id="UP000479710">
    <property type="component" value="Unassembled WGS sequence"/>
</dbReference>
<feature type="compositionally biased region" description="Basic residues" evidence="1">
    <location>
        <begin position="147"/>
        <end position="163"/>
    </location>
</feature>
<dbReference type="EMBL" id="SPHZ02000007">
    <property type="protein sequence ID" value="KAF0908960.1"/>
    <property type="molecule type" value="Genomic_DNA"/>
</dbReference>
<evidence type="ECO:0000313" key="3">
    <source>
        <dbReference type="Proteomes" id="UP000479710"/>
    </source>
</evidence>
<name>A0A6G1D9A3_9ORYZ</name>
<proteinExistence type="predicted"/>
<sequence length="200" mass="20891">MPLIYPPSAPSQTSGLFGRHSGLSPNLSQILLSTPARKAPATGGGAGDGCRRGSRRRRLEGKQVATVGGGAGSGGGVVADPGTAAATGGGAGGGGRRGSGGGRRGRRWQRLEGKQAAAARVASFLQRTAAEGDNEKDEIEEDEPSAKRKKGCGSKVDKLKKKSGSQKMVEEICQVRVERMRYRFEKLTLQIGIRQHKLLG</sequence>
<accession>A0A6G1D9A3</accession>
<organism evidence="2 3">
    <name type="scientific">Oryza meyeriana var. granulata</name>
    <dbReference type="NCBI Taxonomy" id="110450"/>
    <lineage>
        <taxon>Eukaryota</taxon>
        <taxon>Viridiplantae</taxon>
        <taxon>Streptophyta</taxon>
        <taxon>Embryophyta</taxon>
        <taxon>Tracheophyta</taxon>
        <taxon>Spermatophyta</taxon>
        <taxon>Magnoliopsida</taxon>
        <taxon>Liliopsida</taxon>
        <taxon>Poales</taxon>
        <taxon>Poaceae</taxon>
        <taxon>BOP clade</taxon>
        <taxon>Oryzoideae</taxon>
        <taxon>Oryzeae</taxon>
        <taxon>Oryzinae</taxon>
        <taxon>Oryza</taxon>
        <taxon>Oryza meyeriana</taxon>
    </lineage>
</organism>
<evidence type="ECO:0000256" key="1">
    <source>
        <dbReference type="SAM" id="MobiDB-lite"/>
    </source>
</evidence>
<evidence type="ECO:0000313" key="2">
    <source>
        <dbReference type="EMBL" id="KAF0908960.1"/>
    </source>
</evidence>
<reference evidence="2 3" key="1">
    <citation type="submission" date="2019-11" db="EMBL/GenBank/DDBJ databases">
        <title>Whole genome sequence of Oryza granulata.</title>
        <authorList>
            <person name="Li W."/>
        </authorList>
    </citation>
    <scope>NUCLEOTIDE SEQUENCE [LARGE SCALE GENOMIC DNA]</scope>
    <source>
        <strain evidence="3">cv. Menghai</strain>
        <tissue evidence="2">Leaf</tissue>
    </source>
</reference>
<feature type="compositionally biased region" description="Gly residues" evidence="1">
    <location>
        <begin position="87"/>
        <end position="102"/>
    </location>
</feature>
<evidence type="ECO:0008006" key="4">
    <source>
        <dbReference type="Google" id="ProtNLM"/>
    </source>
</evidence>
<feature type="compositionally biased region" description="Polar residues" evidence="1">
    <location>
        <begin position="23"/>
        <end position="32"/>
    </location>
</feature>
<feature type="compositionally biased region" description="Acidic residues" evidence="1">
    <location>
        <begin position="132"/>
        <end position="143"/>
    </location>
</feature>